<sequence length="338" mass="37250">MRFSRLHRGVAHKILSISRAVAFGPVCGGGRSCSSGGSMNEITPPPEYRLNLRVVLMSFLIWIGTFFVFAGISVTLAMTTNAPYFLFIIMGLVVSTLATAFYKPEGPWEPMMPYSRLCKPGLKALAPVFVEEKSLVYPPSPSVKSVTHSDPRLCTSAKTTLRGSFSSPGLRSQSTTTLDSPNQREHVTRVSCHQPYGCYESHVQRTTYEKFHKVSDNIDVIKCIERSEVVTMESAMAPSPEPPSVTIPMEEPVEPVMPEKKKRGIFFNIFSRNNDKIIVKKFPLSKSEDNECVASLLYEESAAPTDPLCSTRGPKGIADSSGSAKVIANIERSDAFWP</sequence>
<accession>A0A9J6DCV9</accession>
<comment type="caution">
    <text evidence="3">The sequence shown here is derived from an EMBL/GenBank/DDBJ whole genome shotgun (WGS) entry which is preliminary data.</text>
</comment>
<evidence type="ECO:0000313" key="3">
    <source>
        <dbReference type="EMBL" id="KAH8019835.1"/>
    </source>
</evidence>
<feature type="region of interest" description="Disordered" evidence="1">
    <location>
        <begin position="162"/>
        <end position="185"/>
    </location>
</feature>
<dbReference type="AlphaFoldDB" id="A0A9J6DCV9"/>
<dbReference type="EMBL" id="JABSTU010000010">
    <property type="protein sequence ID" value="KAH8019835.1"/>
    <property type="molecule type" value="Genomic_DNA"/>
</dbReference>
<organism evidence="3 4">
    <name type="scientific">Rhipicephalus microplus</name>
    <name type="common">Cattle tick</name>
    <name type="synonym">Boophilus microplus</name>
    <dbReference type="NCBI Taxonomy" id="6941"/>
    <lineage>
        <taxon>Eukaryota</taxon>
        <taxon>Metazoa</taxon>
        <taxon>Ecdysozoa</taxon>
        <taxon>Arthropoda</taxon>
        <taxon>Chelicerata</taxon>
        <taxon>Arachnida</taxon>
        <taxon>Acari</taxon>
        <taxon>Parasitiformes</taxon>
        <taxon>Ixodida</taxon>
        <taxon>Ixodoidea</taxon>
        <taxon>Ixodidae</taxon>
        <taxon>Rhipicephalinae</taxon>
        <taxon>Rhipicephalus</taxon>
        <taxon>Boophilus</taxon>
    </lineage>
</organism>
<feature type="transmembrane region" description="Helical" evidence="2">
    <location>
        <begin position="84"/>
        <end position="102"/>
    </location>
</feature>
<keyword evidence="2" id="KW-0472">Membrane</keyword>
<feature type="transmembrane region" description="Helical" evidence="2">
    <location>
        <begin position="54"/>
        <end position="78"/>
    </location>
</feature>
<feature type="compositionally biased region" description="Polar residues" evidence="1">
    <location>
        <begin position="162"/>
        <end position="181"/>
    </location>
</feature>
<keyword evidence="4" id="KW-1185">Reference proteome</keyword>
<evidence type="ECO:0000313" key="4">
    <source>
        <dbReference type="Proteomes" id="UP000821866"/>
    </source>
</evidence>
<reference evidence="3" key="2">
    <citation type="submission" date="2021-09" db="EMBL/GenBank/DDBJ databases">
        <authorList>
            <person name="Jia N."/>
            <person name="Wang J."/>
            <person name="Shi W."/>
            <person name="Du L."/>
            <person name="Sun Y."/>
            <person name="Zhan W."/>
            <person name="Jiang J."/>
            <person name="Wang Q."/>
            <person name="Zhang B."/>
            <person name="Ji P."/>
            <person name="Sakyi L.B."/>
            <person name="Cui X."/>
            <person name="Yuan T."/>
            <person name="Jiang B."/>
            <person name="Yang W."/>
            <person name="Lam T.T.-Y."/>
            <person name="Chang Q."/>
            <person name="Ding S."/>
            <person name="Wang X."/>
            <person name="Zhu J."/>
            <person name="Ruan X."/>
            <person name="Zhao L."/>
            <person name="Wei J."/>
            <person name="Que T."/>
            <person name="Du C."/>
            <person name="Cheng J."/>
            <person name="Dai P."/>
            <person name="Han X."/>
            <person name="Huang E."/>
            <person name="Gao Y."/>
            <person name="Liu J."/>
            <person name="Shao H."/>
            <person name="Ye R."/>
            <person name="Li L."/>
            <person name="Wei W."/>
            <person name="Wang X."/>
            <person name="Wang C."/>
            <person name="Huo Q."/>
            <person name="Li W."/>
            <person name="Guo W."/>
            <person name="Chen H."/>
            <person name="Chen S."/>
            <person name="Zhou L."/>
            <person name="Zhou L."/>
            <person name="Ni X."/>
            <person name="Tian J."/>
            <person name="Zhou Y."/>
            <person name="Sheng Y."/>
            <person name="Liu T."/>
            <person name="Pan Y."/>
            <person name="Xia L."/>
            <person name="Li J."/>
            <person name="Zhao F."/>
            <person name="Cao W."/>
        </authorList>
    </citation>
    <scope>NUCLEOTIDE SEQUENCE</scope>
    <source>
        <strain evidence="3">Rmic-2018</strain>
        <tissue evidence="3">Larvae</tissue>
    </source>
</reference>
<evidence type="ECO:0000256" key="1">
    <source>
        <dbReference type="SAM" id="MobiDB-lite"/>
    </source>
</evidence>
<proteinExistence type="predicted"/>
<gene>
    <name evidence="3" type="ORF">HPB51_022569</name>
</gene>
<dbReference type="Proteomes" id="UP000821866">
    <property type="component" value="Chromosome 8"/>
</dbReference>
<keyword evidence="2" id="KW-0812">Transmembrane</keyword>
<keyword evidence="2" id="KW-1133">Transmembrane helix</keyword>
<name>A0A9J6DCV9_RHIMP</name>
<protein>
    <submittedName>
        <fullName evidence="3">Uncharacterized protein</fullName>
    </submittedName>
</protein>
<evidence type="ECO:0000256" key="2">
    <source>
        <dbReference type="SAM" id="Phobius"/>
    </source>
</evidence>
<reference evidence="3" key="1">
    <citation type="journal article" date="2020" name="Cell">
        <title>Large-Scale Comparative Analyses of Tick Genomes Elucidate Their Genetic Diversity and Vector Capacities.</title>
        <authorList>
            <consortium name="Tick Genome and Microbiome Consortium (TIGMIC)"/>
            <person name="Jia N."/>
            <person name="Wang J."/>
            <person name="Shi W."/>
            <person name="Du L."/>
            <person name="Sun Y."/>
            <person name="Zhan W."/>
            <person name="Jiang J.F."/>
            <person name="Wang Q."/>
            <person name="Zhang B."/>
            <person name="Ji P."/>
            <person name="Bell-Sakyi L."/>
            <person name="Cui X.M."/>
            <person name="Yuan T.T."/>
            <person name="Jiang B.G."/>
            <person name="Yang W.F."/>
            <person name="Lam T.T."/>
            <person name="Chang Q.C."/>
            <person name="Ding S.J."/>
            <person name="Wang X.J."/>
            <person name="Zhu J.G."/>
            <person name="Ruan X.D."/>
            <person name="Zhao L."/>
            <person name="Wei J.T."/>
            <person name="Ye R.Z."/>
            <person name="Que T.C."/>
            <person name="Du C.H."/>
            <person name="Zhou Y.H."/>
            <person name="Cheng J.X."/>
            <person name="Dai P.F."/>
            <person name="Guo W.B."/>
            <person name="Han X.H."/>
            <person name="Huang E.J."/>
            <person name="Li L.F."/>
            <person name="Wei W."/>
            <person name="Gao Y.C."/>
            <person name="Liu J.Z."/>
            <person name="Shao H.Z."/>
            <person name="Wang X."/>
            <person name="Wang C.C."/>
            <person name="Yang T.C."/>
            <person name="Huo Q.B."/>
            <person name="Li W."/>
            <person name="Chen H.Y."/>
            <person name="Chen S.E."/>
            <person name="Zhou L.G."/>
            <person name="Ni X.B."/>
            <person name="Tian J.H."/>
            <person name="Sheng Y."/>
            <person name="Liu T."/>
            <person name="Pan Y.S."/>
            <person name="Xia L.Y."/>
            <person name="Li J."/>
            <person name="Zhao F."/>
            <person name="Cao W.C."/>
        </authorList>
    </citation>
    <scope>NUCLEOTIDE SEQUENCE</scope>
    <source>
        <strain evidence="3">Rmic-2018</strain>
    </source>
</reference>